<evidence type="ECO:0000256" key="1">
    <source>
        <dbReference type="ARBA" id="ARBA00001971"/>
    </source>
</evidence>
<dbReference type="EMBL" id="JABEVY010000086">
    <property type="protein sequence ID" value="KAF5250670.1"/>
    <property type="molecule type" value="Genomic_DNA"/>
</dbReference>
<keyword evidence="9" id="KW-1185">Reference proteome</keyword>
<evidence type="ECO:0000313" key="8">
    <source>
        <dbReference type="EMBL" id="KAF5250670.1"/>
    </source>
</evidence>
<protein>
    <submittedName>
        <fullName evidence="8">Uncharacterized protein</fullName>
    </submittedName>
</protein>
<evidence type="ECO:0000256" key="5">
    <source>
        <dbReference type="ARBA" id="ARBA00023002"/>
    </source>
</evidence>
<sequence>MPAATDLYQPVQDYEPKKLLVSLLGTPAVYYKWLEGYASGVVFKIELGKWKETCDEPAVKRIIQVSHNLERVASPGAYMVYSMPFINSLPEAEAPFKKEGRRLHEEELRLLKELQSDVYLALDKGSAAQSLTRTFLENRDN</sequence>
<keyword evidence="7" id="KW-0503">Monooxygenase</keyword>
<keyword evidence="3" id="KW-0349">Heme</keyword>
<dbReference type="GO" id="GO:0004497">
    <property type="term" value="F:monooxygenase activity"/>
    <property type="evidence" value="ECO:0007669"/>
    <property type="project" value="UniProtKB-KW"/>
</dbReference>
<keyword evidence="6" id="KW-0408">Iron</keyword>
<evidence type="ECO:0000256" key="7">
    <source>
        <dbReference type="ARBA" id="ARBA00023033"/>
    </source>
</evidence>
<evidence type="ECO:0000313" key="9">
    <source>
        <dbReference type="Proteomes" id="UP000573603"/>
    </source>
</evidence>
<dbReference type="PANTHER" id="PTHR46300:SF1">
    <property type="entry name" value="P450, PUTATIVE (EUROFUNG)-RELATED"/>
    <property type="match status" value="1"/>
</dbReference>
<dbReference type="PANTHER" id="PTHR46300">
    <property type="entry name" value="P450, PUTATIVE (EUROFUNG)-RELATED-RELATED"/>
    <property type="match status" value="1"/>
</dbReference>
<evidence type="ECO:0000256" key="4">
    <source>
        <dbReference type="ARBA" id="ARBA00022723"/>
    </source>
</evidence>
<evidence type="ECO:0000256" key="3">
    <source>
        <dbReference type="ARBA" id="ARBA00022617"/>
    </source>
</evidence>
<evidence type="ECO:0000256" key="6">
    <source>
        <dbReference type="ARBA" id="ARBA00023004"/>
    </source>
</evidence>
<accession>A0A8H5E858</accession>
<reference evidence="8 9" key="1">
    <citation type="journal article" date="2020" name="BMC Genomics">
        <title>Correction to: Identification and distribution of gene clusters required for synthesis of sphingolipid metabolism inhibitors in diverse species of the filamentous fungus Fusarium.</title>
        <authorList>
            <person name="Kim H.S."/>
            <person name="Lohmar J.M."/>
            <person name="Busman M."/>
            <person name="Brown D.W."/>
            <person name="Naumann T.A."/>
            <person name="Divon H.H."/>
            <person name="Lysoe E."/>
            <person name="Uhlig S."/>
            <person name="Proctor R.H."/>
        </authorList>
    </citation>
    <scope>NUCLEOTIDE SEQUENCE [LARGE SCALE GENOMIC DNA]</scope>
    <source>
        <strain evidence="8 9">NRRL 25214</strain>
    </source>
</reference>
<keyword evidence="4" id="KW-0479">Metal-binding</keyword>
<evidence type="ECO:0000256" key="2">
    <source>
        <dbReference type="ARBA" id="ARBA00010617"/>
    </source>
</evidence>
<dbReference type="Proteomes" id="UP000573603">
    <property type="component" value="Unassembled WGS sequence"/>
</dbReference>
<proteinExistence type="inferred from homology"/>
<name>A0A8H5E858_9HYPO</name>
<gene>
    <name evidence="8" type="ORF">FANTH_4113</name>
</gene>
<dbReference type="InterPro" id="IPR050364">
    <property type="entry name" value="Cytochrome_P450_fung"/>
</dbReference>
<dbReference type="GO" id="GO:0046872">
    <property type="term" value="F:metal ion binding"/>
    <property type="evidence" value="ECO:0007669"/>
    <property type="project" value="UniProtKB-KW"/>
</dbReference>
<dbReference type="AlphaFoldDB" id="A0A8H5E858"/>
<comment type="caution">
    <text evidence="8">The sequence shown here is derived from an EMBL/GenBank/DDBJ whole genome shotgun (WGS) entry which is preliminary data.</text>
</comment>
<organism evidence="8 9">
    <name type="scientific">Fusarium anthophilum</name>
    <dbReference type="NCBI Taxonomy" id="48485"/>
    <lineage>
        <taxon>Eukaryota</taxon>
        <taxon>Fungi</taxon>
        <taxon>Dikarya</taxon>
        <taxon>Ascomycota</taxon>
        <taxon>Pezizomycotina</taxon>
        <taxon>Sordariomycetes</taxon>
        <taxon>Hypocreomycetidae</taxon>
        <taxon>Hypocreales</taxon>
        <taxon>Nectriaceae</taxon>
        <taxon>Fusarium</taxon>
        <taxon>Fusarium fujikuroi species complex</taxon>
    </lineage>
</organism>
<comment type="similarity">
    <text evidence="2">Belongs to the cytochrome P450 family.</text>
</comment>
<keyword evidence="5" id="KW-0560">Oxidoreductase</keyword>
<comment type="cofactor">
    <cofactor evidence="1">
        <name>heme</name>
        <dbReference type="ChEBI" id="CHEBI:30413"/>
    </cofactor>
</comment>